<organism evidence="2 3">
    <name type="scientific">Hahella chejuensis (strain KCTC 2396)</name>
    <dbReference type="NCBI Taxonomy" id="349521"/>
    <lineage>
        <taxon>Bacteria</taxon>
        <taxon>Pseudomonadati</taxon>
        <taxon>Pseudomonadota</taxon>
        <taxon>Gammaproteobacteria</taxon>
        <taxon>Oceanospirillales</taxon>
        <taxon>Hahellaceae</taxon>
        <taxon>Hahella</taxon>
    </lineage>
</organism>
<feature type="chain" id="PRO_5004215764" evidence="1">
    <location>
        <begin position="22"/>
        <end position="121"/>
    </location>
</feature>
<dbReference type="KEGG" id="hch:HCH_00310"/>
<dbReference type="RefSeq" id="WP_011394299.1">
    <property type="nucleotide sequence ID" value="NC_007645.1"/>
</dbReference>
<feature type="signal peptide" evidence="1">
    <location>
        <begin position="1"/>
        <end position="21"/>
    </location>
</feature>
<reference evidence="2 3" key="1">
    <citation type="journal article" date="2005" name="Nucleic Acids Res.">
        <title>Genomic blueprint of Hahella chejuensis, a marine microbe producing an algicidal agent.</title>
        <authorList>
            <person name="Jeong H."/>
            <person name="Yim J.H."/>
            <person name="Lee C."/>
            <person name="Choi S.-H."/>
            <person name="Park Y.K."/>
            <person name="Yoon S.H."/>
            <person name="Hur C.-G."/>
            <person name="Kang H.-Y."/>
            <person name="Kim D."/>
            <person name="Lee H.H."/>
            <person name="Park K.H."/>
            <person name="Park S.-H."/>
            <person name="Park H.-S."/>
            <person name="Lee H.K."/>
            <person name="Oh T.K."/>
            <person name="Kim J.F."/>
        </authorList>
    </citation>
    <scope>NUCLEOTIDE SEQUENCE [LARGE SCALE GENOMIC DNA]</scope>
    <source>
        <strain evidence="2 3">KCTC 2396</strain>
    </source>
</reference>
<dbReference type="PROSITE" id="PS51257">
    <property type="entry name" value="PROKAR_LIPOPROTEIN"/>
    <property type="match status" value="1"/>
</dbReference>
<dbReference type="OrthoDB" id="6196672at2"/>
<dbReference type="eggNOG" id="ENOG502ZIH0">
    <property type="taxonomic scope" value="Bacteria"/>
</dbReference>
<dbReference type="Proteomes" id="UP000000238">
    <property type="component" value="Chromosome"/>
</dbReference>
<accession>Q2SQ52</accession>
<sequence>MVRQWFFVLMVSIGCAPAVFAESPTRHLHLALADMERISSDMYFIGYQSVELSQPDQYGVKKYMVLDFRFAGQLAHKDTDAQVRRICRRVLDNPVLLKDLSSMGYEMVSVAFDEAEQFDCL</sequence>
<name>Q2SQ52_HAHCH</name>
<proteinExistence type="predicted"/>
<protein>
    <submittedName>
        <fullName evidence="2">Uncharacterized protein</fullName>
    </submittedName>
</protein>
<evidence type="ECO:0000256" key="1">
    <source>
        <dbReference type="SAM" id="SignalP"/>
    </source>
</evidence>
<evidence type="ECO:0000313" key="2">
    <source>
        <dbReference type="EMBL" id="ABC27222.1"/>
    </source>
</evidence>
<evidence type="ECO:0000313" key="3">
    <source>
        <dbReference type="Proteomes" id="UP000000238"/>
    </source>
</evidence>
<dbReference type="HOGENOM" id="CLU_2034801_0_0_6"/>
<gene>
    <name evidence="2" type="ordered locus">HCH_00310</name>
</gene>
<dbReference type="AlphaFoldDB" id="Q2SQ52"/>
<keyword evidence="1" id="KW-0732">Signal</keyword>
<dbReference type="EMBL" id="CP000155">
    <property type="protein sequence ID" value="ABC27222.1"/>
    <property type="molecule type" value="Genomic_DNA"/>
</dbReference>
<keyword evidence="3" id="KW-1185">Reference proteome</keyword>